<dbReference type="Proteomes" id="UP000000555">
    <property type="component" value="Chromosome"/>
</dbReference>
<dbReference type="AlphaFoldDB" id="Q8R976"/>
<feature type="transmembrane region" description="Helical" evidence="1">
    <location>
        <begin position="12"/>
        <end position="33"/>
    </location>
</feature>
<keyword evidence="3" id="KW-1185">Reference proteome</keyword>
<keyword evidence="1" id="KW-1133">Transmembrane helix</keyword>
<proteinExistence type="predicted"/>
<name>Q8R976_CALS4</name>
<dbReference type="STRING" id="273068.TTE1749"/>
<dbReference type="EMBL" id="AE008691">
    <property type="protein sequence ID" value="AAM24943.1"/>
    <property type="molecule type" value="Genomic_DNA"/>
</dbReference>
<reference evidence="2 3" key="1">
    <citation type="journal article" date="2002" name="Genome Res.">
        <title>A complete sequence of the T. tengcongensis genome.</title>
        <authorList>
            <person name="Bao Q."/>
            <person name="Tian Y."/>
            <person name="Li W."/>
            <person name="Xu Z."/>
            <person name="Xuan Z."/>
            <person name="Hu S."/>
            <person name="Dong W."/>
            <person name="Yang J."/>
            <person name="Chen Y."/>
            <person name="Xue Y."/>
            <person name="Xu Y."/>
            <person name="Lai X."/>
            <person name="Huang L."/>
            <person name="Dong X."/>
            <person name="Ma Y."/>
            <person name="Ling L."/>
            <person name="Tan H."/>
            <person name="Chen R."/>
            <person name="Wang J."/>
            <person name="Yu J."/>
            <person name="Yang H."/>
        </authorList>
    </citation>
    <scope>NUCLEOTIDE SEQUENCE [LARGE SCALE GENOMIC DNA]</scope>
    <source>
        <strain evidence="3">DSM 15242 / JCM 11007 / NBRC 100824 / MB4</strain>
    </source>
</reference>
<evidence type="ECO:0000313" key="2">
    <source>
        <dbReference type="EMBL" id="AAM24943.1"/>
    </source>
</evidence>
<keyword evidence="1" id="KW-0812">Transmembrane</keyword>
<organism evidence="2 3">
    <name type="scientific">Caldanaerobacter subterraneus subsp. tengcongensis (strain DSM 15242 / JCM 11007 / NBRC 100824 / MB4)</name>
    <name type="common">Thermoanaerobacter tengcongensis</name>
    <dbReference type="NCBI Taxonomy" id="273068"/>
    <lineage>
        <taxon>Bacteria</taxon>
        <taxon>Bacillati</taxon>
        <taxon>Bacillota</taxon>
        <taxon>Clostridia</taxon>
        <taxon>Thermoanaerobacterales</taxon>
        <taxon>Thermoanaerobacteraceae</taxon>
        <taxon>Caldanaerobacter</taxon>
    </lineage>
</organism>
<accession>Q8R976</accession>
<protein>
    <submittedName>
        <fullName evidence="2">Uncharacterized protein</fullName>
    </submittedName>
</protein>
<keyword evidence="1" id="KW-0472">Membrane</keyword>
<evidence type="ECO:0000256" key="1">
    <source>
        <dbReference type="SAM" id="Phobius"/>
    </source>
</evidence>
<gene>
    <name evidence="2" type="ordered locus">TTE1749</name>
</gene>
<evidence type="ECO:0000313" key="3">
    <source>
        <dbReference type="Proteomes" id="UP000000555"/>
    </source>
</evidence>
<dbReference type="KEGG" id="tte:TTE1749"/>
<dbReference type="HOGENOM" id="CLU_2877316_0_0_9"/>
<sequence length="63" mass="7633">MKMKAFRAHESPFFFYFFCCFDAILVPEFFQLYSGDLVFFMLNLWNYKAIIPGAVWRILFNMV</sequence>
<feature type="transmembrane region" description="Helical" evidence="1">
    <location>
        <begin position="39"/>
        <end position="60"/>
    </location>
</feature>